<feature type="active site" description="Nucleophile" evidence="3">
    <location>
        <position position="42"/>
    </location>
</feature>
<proteinExistence type="inferred from homology"/>
<dbReference type="SUPFAM" id="SSF56784">
    <property type="entry name" value="HAD-like"/>
    <property type="match status" value="1"/>
</dbReference>
<dbReference type="Pfam" id="PF13344">
    <property type="entry name" value="Hydrolase_6"/>
    <property type="match status" value="1"/>
</dbReference>
<dbReference type="Gene3D" id="3.40.50.1000">
    <property type="entry name" value="HAD superfamily/HAD-like"/>
    <property type="match status" value="2"/>
</dbReference>
<dbReference type="AlphaFoldDB" id="A0AAJ7C313"/>
<evidence type="ECO:0000313" key="7">
    <source>
        <dbReference type="RefSeq" id="XP_015600622.1"/>
    </source>
</evidence>
<dbReference type="RefSeq" id="XP_015600622.1">
    <property type="nucleotide sequence ID" value="XM_015745136.2"/>
</dbReference>
<dbReference type="Proteomes" id="UP000694920">
    <property type="component" value="Unplaced"/>
</dbReference>
<dbReference type="NCBIfam" id="TIGR01460">
    <property type="entry name" value="HAD-SF-IIA"/>
    <property type="match status" value="1"/>
</dbReference>
<organism evidence="6 7">
    <name type="scientific">Cephus cinctus</name>
    <name type="common">Wheat stem sawfly</name>
    <dbReference type="NCBI Taxonomy" id="211228"/>
    <lineage>
        <taxon>Eukaryota</taxon>
        <taxon>Metazoa</taxon>
        <taxon>Ecdysozoa</taxon>
        <taxon>Arthropoda</taxon>
        <taxon>Hexapoda</taxon>
        <taxon>Insecta</taxon>
        <taxon>Pterygota</taxon>
        <taxon>Neoptera</taxon>
        <taxon>Endopterygota</taxon>
        <taxon>Hymenoptera</taxon>
        <taxon>Cephoidea</taxon>
        <taxon>Cephidae</taxon>
        <taxon>Cephus</taxon>
    </lineage>
</organism>
<dbReference type="InterPro" id="IPR023214">
    <property type="entry name" value="HAD_sf"/>
</dbReference>
<feature type="active site" description="Proton donor" evidence="3">
    <location>
        <position position="44"/>
    </location>
</feature>
<dbReference type="InterPro" id="IPR006357">
    <property type="entry name" value="HAD-SF_hydro_IIA"/>
</dbReference>
<dbReference type="InterPro" id="IPR006349">
    <property type="entry name" value="PGP_euk"/>
</dbReference>
<protein>
    <submittedName>
        <fullName evidence="7">Glycerol-3-phosphate phosphatase</fullName>
    </submittedName>
</protein>
<gene>
    <name evidence="7" type="primary">LOC107270272</name>
</gene>
<dbReference type="GO" id="GO:0046872">
    <property type="term" value="F:metal ion binding"/>
    <property type="evidence" value="ECO:0007669"/>
    <property type="project" value="UniProtKB-KW"/>
</dbReference>
<dbReference type="InterPro" id="IPR036412">
    <property type="entry name" value="HAD-like_sf"/>
</dbReference>
<dbReference type="NCBIfam" id="TIGR01452">
    <property type="entry name" value="PGP_euk"/>
    <property type="match status" value="1"/>
</dbReference>
<feature type="binding site" evidence="5">
    <location>
        <position position="44"/>
    </location>
    <ligand>
        <name>Mg(2+)</name>
        <dbReference type="ChEBI" id="CHEBI:18420"/>
    </ligand>
</feature>
<evidence type="ECO:0000256" key="2">
    <source>
        <dbReference type="PIRNR" id="PIRNR000915"/>
    </source>
</evidence>
<comment type="similarity">
    <text evidence="2">Belongs to the HAD-like hydrolase superfamily.</text>
</comment>
<dbReference type="GeneID" id="107270272"/>
<evidence type="ECO:0000256" key="3">
    <source>
        <dbReference type="PIRSR" id="PIRSR000915-1"/>
    </source>
</evidence>
<evidence type="ECO:0000313" key="6">
    <source>
        <dbReference type="Proteomes" id="UP000694920"/>
    </source>
</evidence>
<keyword evidence="6" id="KW-1185">Reference proteome</keyword>
<reference evidence="7" key="1">
    <citation type="submission" date="2025-08" db="UniProtKB">
        <authorList>
            <consortium name="RefSeq"/>
        </authorList>
    </citation>
    <scope>IDENTIFICATION</scope>
</reference>
<dbReference type="KEGG" id="ccin:107270272"/>
<dbReference type="Pfam" id="PF13242">
    <property type="entry name" value="Hydrolase_like"/>
    <property type="match status" value="1"/>
</dbReference>
<dbReference type="PANTHER" id="PTHR19288">
    <property type="entry name" value="4-NITROPHENYLPHOSPHATASE-RELATED"/>
    <property type="match status" value="1"/>
</dbReference>
<keyword evidence="5" id="KW-0479">Metal-binding</keyword>
<evidence type="ECO:0000256" key="1">
    <source>
        <dbReference type="ARBA" id="ARBA00022801"/>
    </source>
</evidence>
<feature type="binding site" evidence="5">
    <location>
        <position position="42"/>
    </location>
    <ligand>
        <name>Mg(2+)</name>
        <dbReference type="ChEBI" id="CHEBI:18420"/>
    </ligand>
</feature>
<dbReference type="GO" id="GO:0005737">
    <property type="term" value="C:cytoplasm"/>
    <property type="evidence" value="ECO:0007669"/>
    <property type="project" value="TreeGrafter"/>
</dbReference>
<comment type="cofactor">
    <cofactor evidence="5">
        <name>Mg(2+)</name>
        <dbReference type="ChEBI" id="CHEBI:18420"/>
    </cofactor>
    <text evidence="5">Divalent metal ions. Mg(2+) is the most effective.</text>
</comment>
<accession>A0AAJ7C313</accession>
<keyword evidence="1 2" id="KW-0378">Hydrolase</keyword>
<sequence>MSIRPATSSFCSKRNMTPKYVTRFSKDELKSFVDSFDVVLSDCDGVLWRETEAVPGSPEAVKKFKEMGKRFFYVTNNNTKTREELFRKAKALNYDASPEEIVCTSFLTAMYLKEKNFDKTVYIVGSDGIGKELDAVGIKHIGIGPDVMEGDDDVEMIKAFKPNAEVGAVVVGLDVNFSYPKLTKAATYLNDPNVLFIGTNCDAEKPSPNSNKFPESGCLIRAVEVATNRRAVILGKPEAYVSQYVIKKYSLEPKRTLMIGDNCSTDIKLGKRCGFKTLLVLTGVTNSHDFEKMLTATEEAQQIIPDYYAQELLDVVRSL</sequence>
<dbReference type="GO" id="GO:0016791">
    <property type="term" value="F:phosphatase activity"/>
    <property type="evidence" value="ECO:0007669"/>
    <property type="project" value="InterPro"/>
</dbReference>
<keyword evidence="5" id="KW-0460">Magnesium</keyword>
<name>A0AAJ7C313_CEPCN</name>
<dbReference type="PANTHER" id="PTHR19288:SF93">
    <property type="entry name" value="FI11325P-RELATED"/>
    <property type="match status" value="1"/>
</dbReference>
<feature type="binding site" evidence="5">
    <location>
        <position position="261"/>
    </location>
    <ligand>
        <name>Mg(2+)</name>
        <dbReference type="ChEBI" id="CHEBI:18420"/>
    </ligand>
</feature>
<evidence type="ECO:0000256" key="4">
    <source>
        <dbReference type="PIRSR" id="PIRSR000915-2"/>
    </source>
</evidence>
<dbReference type="PIRSF" id="PIRSF000915">
    <property type="entry name" value="PGP-type_phosphatase"/>
    <property type="match status" value="1"/>
</dbReference>
<feature type="binding site" evidence="4">
    <location>
        <position position="236"/>
    </location>
    <ligand>
        <name>substrate</name>
    </ligand>
</feature>
<evidence type="ECO:0000256" key="5">
    <source>
        <dbReference type="PIRSR" id="PIRSR000915-3"/>
    </source>
</evidence>